<gene>
    <name evidence="2" type="ORF">DR950_39700</name>
</gene>
<evidence type="ECO:0000313" key="2">
    <source>
        <dbReference type="EMBL" id="RGD55491.1"/>
    </source>
</evidence>
<accession>A0A372ZIA8</accession>
<keyword evidence="2" id="KW-0378">Hydrolase</keyword>
<dbReference type="Proteomes" id="UP000263377">
    <property type="component" value="Unassembled WGS sequence"/>
</dbReference>
<protein>
    <submittedName>
        <fullName evidence="2">Alpha/beta hydrolase</fullName>
    </submittedName>
</protein>
<dbReference type="InterPro" id="IPR000073">
    <property type="entry name" value="AB_hydrolase_1"/>
</dbReference>
<evidence type="ECO:0000313" key="3">
    <source>
        <dbReference type="Proteomes" id="UP000263377"/>
    </source>
</evidence>
<comment type="caution">
    <text evidence="2">The sequence shown here is derived from an EMBL/GenBank/DDBJ whole genome shotgun (WGS) entry which is preliminary data.</text>
</comment>
<organism evidence="2 3">
    <name type="scientific">Kitasatospora xanthocidica</name>
    <dbReference type="NCBI Taxonomy" id="83382"/>
    <lineage>
        <taxon>Bacteria</taxon>
        <taxon>Bacillati</taxon>
        <taxon>Actinomycetota</taxon>
        <taxon>Actinomycetes</taxon>
        <taxon>Kitasatosporales</taxon>
        <taxon>Streptomycetaceae</taxon>
        <taxon>Kitasatospora</taxon>
    </lineage>
</organism>
<evidence type="ECO:0000259" key="1">
    <source>
        <dbReference type="Pfam" id="PF12697"/>
    </source>
</evidence>
<sequence length="304" mass="32656">MTNESTSSTPLRPPVGGFQEIDGRRLYLHRQGTGGPAVILLPGASAIGLDYFGVQQGVSRFTTAVVYDRGGTGFSDDAALPRTAAEVATELHELLHAQGVPGPYVLVAHSLGGAYAHGFAQRYPQDVAGLVWLDAFHRDWDDYMPAEASLAASVRLSPTEEQLRQALPGIRQMAAELLVDFPADVRDAVVEYHVSERWIHAGIAERASMADLAVELRAGADLPDVPLIALTPLGVDPGQQALMSEEALRAMHDGKTRLYAAMVDAVSDGEQRILPDTGHSQFVFERADAVVQAIRDVVDRAGRA</sequence>
<keyword evidence="3" id="KW-1185">Reference proteome</keyword>
<dbReference type="InterPro" id="IPR050266">
    <property type="entry name" value="AB_hydrolase_sf"/>
</dbReference>
<dbReference type="RefSeq" id="WP_117492855.1">
    <property type="nucleotide sequence ID" value="NZ_QVIG01000003.1"/>
</dbReference>
<proteinExistence type="predicted"/>
<reference evidence="2 3" key="1">
    <citation type="submission" date="2018-08" db="EMBL/GenBank/DDBJ databases">
        <title>Diversity &amp; Physiological Properties of Lignin-Decomposing Actinobacteria from Soil.</title>
        <authorList>
            <person name="Roh S.G."/>
            <person name="Kim S.B."/>
        </authorList>
    </citation>
    <scope>NUCLEOTIDE SEQUENCE [LARGE SCALE GENOMIC DNA]</scope>
    <source>
        <strain evidence="2 3">MMS17-GH009</strain>
    </source>
</reference>
<dbReference type="InterPro" id="IPR029058">
    <property type="entry name" value="AB_hydrolase_fold"/>
</dbReference>
<dbReference type="AlphaFoldDB" id="A0A372ZIA8"/>
<dbReference type="Gene3D" id="3.40.50.1820">
    <property type="entry name" value="alpha/beta hydrolase"/>
    <property type="match status" value="1"/>
</dbReference>
<dbReference type="PANTHER" id="PTHR43798">
    <property type="entry name" value="MONOACYLGLYCEROL LIPASE"/>
    <property type="match status" value="1"/>
</dbReference>
<dbReference type="Pfam" id="PF12697">
    <property type="entry name" value="Abhydrolase_6"/>
    <property type="match status" value="1"/>
</dbReference>
<dbReference type="GO" id="GO:0016787">
    <property type="term" value="F:hydrolase activity"/>
    <property type="evidence" value="ECO:0007669"/>
    <property type="project" value="UniProtKB-KW"/>
</dbReference>
<dbReference type="PANTHER" id="PTHR43798:SF33">
    <property type="entry name" value="HYDROLASE, PUTATIVE (AFU_ORTHOLOGUE AFUA_2G14860)-RELATED"/>
    <property type="match status" value="1"/>
</dbReference>
<dbReference type="EMBL" id="QVIG01000003">
    <property type="protein sequence ID" value="RGD55491.1"/>
    <property type="molecule type" value="Genomic_DNA"/>
</dbReference>
<name>A0A372ZIA8_9ACTN</name>
<dbReference type="SUPFAM" id="SSF53474">
    <property type="entry name" value="alpha/beta-Hydrolases"/>
    <property type="match status" value="1"/>
</dbReference>
<feature type="domain" description="AB hydrolase-1" evidence="1">
    <location>
        <begin position="38"/>
        <end position="293"/>
    </location>
</feature>
<dbReference type="GO" id="GO:0016020">
    <property type="term" value="C:membrane"/>
    <property type="evidence" value="ECO:0007669"/>
    <property type="project" value="TreeGrafter"/>
</dbReference>